<feature type="transmembrane region" description="Helical" evidence="2">
    <location>
        <begin position="38"/>
        <end position="55"/>
    </location>
</feature>
<evidence type="ECO:0000259" key="3">
    <source>
        <dbReference type="Pfam" id="PF14501"/>
    </source>
</evidence>
<name>A0ABD4SD38_9LACO</name>
<protein>
    <submittedName>
        <fullName evidence="4">GHKL domain-containing protein</fullName>
    </submittedName>
</protein>
<dbReference type="PANTHER" id="PTHR40448">
    <property type="entry name" value="TWO-COMPONENT SENSOR HISTIDINE KINASE"/>
    <property type="match status" value="1"/>
</dbReference>
<dbReference type="Proteomes" id="UP001320314">
    <property type="component" value="Unassembled WGS sequence"/>
</dbReference>
<dbReference type="EMBL" id="JAJNUD010000015">
    <property type="protein sequence ID" value="MCD5518244.1"/>
    <property type="molecule type" value="Genomic_DNA"/>
</dbReference>
<dbReference type="InterPro" id="IPR032834">
    <property type="entry name" value="NatK-like_C"/>
</dbReference>
<evidence type="ECO:0000313" key="4">
    <source>
        <dbReference type="EMBL" id="MCD5518244.1"/>
    </source>
</evidence>
<dbReference type="RefSeq" id="WP_231523598.1">
    <property type="nucleotide sequence ID" value="NZ_JAJNUD010000015.1"/>
</dbReference>
<evidence type="ECO:0000256" key="1">
    <source>
        <dbReference type="SAM" id="MobiDB-lite"/>
    </source>
</evidence>
<evidence type="ECO:0000313" key="5">
    <source>
        <dbReference type="Proteomes" id="UP001320314"/>
    </source>
</evidence>
<dbReference type="AlphaFoldDB" id="A0ABD4SD38"/>
<dbReference type="PANTHER" id="PTHR40448:SF1">
    <property type="entry name" value="TWO-COMPONENT SENSOR HISTIDINE KINASE"/>
    <property type="match status" value="1"/>
</dbReference>
<gene>
    <name evidence="4" type="ORF">LOB39_06690</name>
</gene>
<reference evidence="4 5" key="1">
    <citation type="submission" date="2021-12" db="EMBL/GenBank/DDBJ databases">
        <title>Antimicrobial susceptibility of Lactobacillus delbrueckii subsp. lactis obtained from milk products and other habitats.</title>
        <authorList>
            <person name="Shani N."/>
        </authorList>
    </citation>
    <scope>NUCLEOTIDE SEQUENCE [LARGE SCALE GENOMIC DNA]</scope>
    <source>
        <strain evidence="4 5">CIRM BIA 266</strain>
    </source>
</reference>
<dbReference type="CDD" id="cd16935">
    <property type="entry name" value="HATPase_AgrC-ComD-like"/>
    <property type="match status" value="1"/>
</dbReference>
<evidence type="ECO:0000256" key="2">
    <source>
        <dbReference type="SAM" id="Phobius"/>
    </source>
</evidence>
<feature type="domain" description="Sensor histidine kinase NatK-like C-terminal" evidence="3">
    <location>
        <begin position="331"/>
        <end position="435"/>
    </location>
</feature>
<feature type="transmembrane region" description="Helical" evidence="2">
    <location>
        <begin position="61"/>
        <end position="81"/>
    </location>
</feature>
<keyword evidence="2" id="KW-0812">Transmembrane</keyword>
<feature type="region of interest" description="Disordered" evidence="1">
    <location>
        <begin position="383"/>
        <end position="403"/>
    </location>
</feature>
<dbReference type="InterPro" id="IPR036890">
    <property type="entry name" value="HATPase_C_sf"/>
</dbReference>
<dbReference type="SUPFAM" id="SSF55874">
    <property type="entry name" value="ATPase domain of HSP90 chaperone/DNA topoisomerase II/histidine kinase"/>
    <property type="match status" value="1"/>
</dbReference>
<organism evidence="4 5">
    <name type="scientific">Lactobacillus delbrueckii subsp. allosunkii</name>
    <dbReference type="NCBI Taxonomy" id="1050107"/>
    <lineage>
        <taxon>Bacteria</taxon>
        <taxon>Bacillati</taxon>
        <taxon>Bacillota</taxon>
        <taxon>Bacilli</taxon>
        <taxon>Lactobacillales</taxon>
        <taxon>Lactobacillaceae</taxon>
        <taxon>Lactobacillus</taxon>
    </lineage>
</organism>
<accession>A0ABD4SD38</accession>
<sequence length="437" mass="50216">MDINLPDIPRYYTALAETLACIMMIEQLPRKQIKSKRWLCYLAFFLGQTALQYLAGQFSLAFWLLGMLANLAWMGLMINTLEQTSNDIKLYHLSRAFITAEFMAALAWQVYCLGIQFVDQRYSKAFELMTMIVIYALIIAVSHYSPKTSPNNYSLLHISHKSALNSLLIMAMVFSVSNIGFLFPRGNFYAGNGFTIFTVRTFVDLCGLLLFSLQENQRYEHYLQRDLANINNMFNTQYEQYQAFRESNEIVNQRFHDLKHQLDIIALESSSDKRNEYIKHLQDDIKQFKADVKTGNPIVDVVLTRKNAYCIKHGITLTCIANGRLLDQIDTMDLCSLLGNSLDNAIEAVSKLDAPEKRLIDLRITQKGNLVVYNIRNYTEDPPKLENGSLPKSTKKDSSRPHGYGLRSIEQIAERYNATMNLTSKDNWFSLTVMFVR</sequence>
<dbReference type="Pfam" id="PF14501">
    <property type="entry name" value="HATPase_c_5"/>
    <property type="match status" value="1"/>
</dbReference>
<dbReference type="Gene3D" id="3.30.565.10">
    <property type="entry name" value="Histidine kinase-like ATPase, C-terminal domain"/>
    <property type="match status" value="1"/>
</dbReference>
<feature type="transmembrane region" description="Helical" evidence="2">
    <location>
        <begin position="124"/>
        <end position="142"/>
    </location>
</feature>
<proteinExistence type="predicted"/>
<feature type="transmembrane region" description="Helical" evidence="2">
    <location>
        <begin position="93"/>
        <end position="118"/>
    </location>
</feature>
<keyword evidence="2" id="KW-1133">Transmembrane helix</keyword>
<feature type="transmembrane region" description="Helical" evidence="2">
    <location>
        <begin position="163"/>
        <end position="183"/>
    </location>
</feature>
<keyword evidence="2" id="KW-0472">Membrane</keyword>
<comment type="caution">
    <text evidence="4">The sequence shown here is derived from an EMBL/GenBank/DDBJ whole genome shotgun (WGS) entry which is preliminary data.</text>
</comment>